<dbReference type="CDD" id="cd02440">
    <property type="entry name" value="AdoMet_MTases"/>
    <property type="match status" value="1"/>
</dbReference>
<dbReference type="AlphaFoldDB" id="A0A7T9DKT8"/>
<dbReference type="SUPFAM" id="SSF53335">
    <property type="entry name" value="S-adenosyl-L-methionine-dependent methyltransferases"/>
    <property type="match status" value="1"/>
</dbReference>
<dbReference type="EMBL" id="CP064981">
    <property type="protein sequence ID" value="QQR93161.1"/>
    <property type="molecule type" value="Genomic_DNA"/>
</dbReference>
<dbReference type="GO" id="GO:0008168">
    <property type="term" value="F:methyltransferase activity"/>
    <property type="evidence" value="ECO:0007669"/>
    <property type="project" value="UniProtKB-KW"/>
</dbReference>
<accession>A0A7T9DKT8</accession>
<dbReference type="Proteomes" id="UP000596004">
    <property type="component" value="Chromosome"/>
</dbReference>
<evidence type="ECO:0000313" key="1">
    <source>
        <dbReference type="EMBL" id="QQR93161.1"/>
    </source>
</evidence>
<proteinExistence type="predicted"/>
<name>A0A7T9DKT8_9ARCH</name>
<keyword evidence="1" id="KW-0489">Methyltransferase</keyword>
<organism evidence="1">
    <name type="scientific">Candidatus Iainarchaeum sp</name>
    <dbReference type="NCBI Taxonomy" id="3101447"/>
    <lineage>
        <taxon>Archaea</taxon>
        <taxon>Candidatus Iainarchaeota</taxon>
        <taxon>Candidatus Iainarchaeia</taxon>
        <taxon>Candidatus Iainarchaeales</taxon>
        <taxon>Candidatus Iainarchaeaceae</taxon>
        <taxon>Candidatus Iainarchaeum</taxon>
    </lineage>
</organism>
<sequence length="180" mass="19856">MTSQAGLFSYYIRDARNGIAAKHVRGTRVLDMGCNSGYLRKFLPTGIEYVGVDVRPPFGADFLYHQRGIHDSLHDLGTFDTIFLLATIEHLTKITEALENLTPLLRKGGQLIITTPSPLGDNIHHMGSKIGLFSSAAADEHEKIFNLEELNALLKSVKLDVTTSSTFLFGLNQLVIGEKK</sequence>
<reference evidence="1" key="1">
    <citation type="submission" date="2020-11" db="EMBL/GenBank/DDBJ databases">
        <title>Connecting structure to function with the recovery of over 1000 high-quality activated sludge metagenome-assembled genomes encoding full-length rRNA genes using long-read sequencing.</title>
        <authorList>
            <person name="Singleton C.M."/>
            <person name="Petriglieri F."/>
            <person name="Kristensen J.M."/>
            <person name="Kirkegaard R.H."/>
            <person name="Michaelsen T.Y."/>
            <person name="Andersen M.H."/>
            <person name="Karst S.M."/>
            <person name="Dueholm M.S."/>
            <person name="Nielsen P.H."/>
            <person name="Albertsen M."/>
        </authorList>
    </citation>
    <scope>NUCLEOTIDE SEQUENCE</scope>
    <source>
        <strain evidence="1">Fred_18-Q3-R57-64_BAT3C.431</strain>
    </source>
</reference>
<dbReference type="InterPro" id="IPR029063">
    <property type="entry name" value="SAM-dependent_MTases_sf"/>
</dbReference>
<dbReference type="PANTHER" id="PTHR43861">
    <property type="entry name" value="TRANS-ACONITATE 2-METHYLTRANSFERASE-RELATED"/>
    <property type="match status" value="1"/>
</dbReference>
<keyword evidence="1" id="KW-0808">Transferase</keyword>
<dbReference type="Pfam" id="PF13489">
    <property type="entry name" value="Methyltransf_23"/>
    <property type="match status" value="1"/>
</dbReference>
<gene>
    <name evidence="1" type="ORF">IPJ89_02900</name>
</gene>
<dbReference type="Gene3D" id="3.40.50.150">
    <property type="entry name" value="Vaccinia Virus protein VP39"/>
    <property type="match status" value="1"/>
</dbReference>
<dbReference type="GO" id="GO:0032259">
    <property type="term" value="P:methylation"/>
    <property type="evidence" value="ECO:0007669"/>
    <property type="project" value="UniProtKB-KW"/>
</dbReference>
<protein>
    <submittedName>
        <fullName evidence="1">Class I SAM-dependent methyltransferase</fullName>
    </submittedName>
</protein>